<sequence>MLFTKQIVIFASLLVGALAQAAAIPMPAANAVSELKLRDVQMISAYQKRQDDVVTMDDNQPAKAPDGVTVPYPRKRQDDVVAMDDNQPAKAPDGVTVPYPRKRQDDVVTMDDNQPAKAPDGVTVPYPRKRQDDVVTMDDNQPAKAPDGVTVPYPRKLARQEPPRMRRVRSSRRHA</sequence>
<name>A0A8H3GHN5_9AGAM</name>
<evidence type="ECO:0000313" key="3">
    <source>
        <dbReference type="EMBL" id="CAE6449541.1"/>
    </source>
</evidence>
<dbReference type="Proteomes" id="UP000663841">
    <property type="component" value="Unassembled WGS sequence"/>
</dbReference>
<feature type="compositionally biased region" description="Basic residues" evidence="1">
    <location>
        <begin position="165"/>
        <end position="175"/>
    </location>
</feature>
<proteinExistence type="predicted"/>
<evidence type="ECO:0000256" key="2">
    <source>
        <dbReference type="SAM" id="SignalP"/>
    </source>
</evidence>
<organism evidence="3 4">
    <name type="scientific">Rhizoctonia solani</name>
    <dbReference type="NCBI Taxonomy" id="456999"/>
    <lineage>
        <taxon>Eukaryota</taxon>
        <taxon>Fungi</taxon>
        <taxon>Dikarya</taxon>
        <taxon>Basidiomycota</taxon>
        <taxon>Agaricomycotina</taxon>
        <taxon>Agaricomycetes</taxon>
        <taxon>Cantharellales</taxon>
        <taxon>Ceratobasidiaceae</taxon>
        <taxon>Rhizoctonia</taxon>
    </lineage>
</organism>
<feature type="region of interest" description="Disordered" evidence="1">
    <location>
        <begin position="52"/>
        <end position="175"/>
    </location>
</feature>
<accession>A0A8H3GHN5</accession>
<dbReference type="AlphaFoldDB" id="A0A8H3GHN5"/>
<feature type="chain" id="PRO_5034400900" evidence="2">
    <location>
        <begin position="20"/>
        <end position="175"/>
    </location>
</feature>
<protein>
    <submittedName>
        <fullName evidence="3">Uncharacterized protein</fullName>
    </submittedName>
</protein>
<dbReference type="EMBL" id="CAJMWW010000136">
    <property type="protein sequence ID" value="CAE6449541.1"/>
    <property type="molecule type" value="Genomic_DNA"/>
</dbReference>
<gene>
    <name evidence="3" type="ORF">RDB_LOCUS122381</name>
</gene>
<feature type="signal peptide" evidence="2">
    <location>
        <begin position="1"/>
        <end position="19"/>
    </location>
</feature>
<evidence type="ECO:0000313" key="4">
    <source>
        <dbReference type="Proteomes" id="UP000663841"/>
    </source>
</evidence>
<reference evidence="3" key="1">
    <citation type="submission" date="2021-01" db="EMBL/GenBank/DDBJ databases">
        <authorList>
            <person name="Kaushik A."/>
        </authorList>
    </citation>
    <scope>NUCLEOTIDE SEQUENCE</scope>
    <source>
        <strain evidence="3">AG3-T5</strain>
    </source>
</reference>
<keyword evidence="2" id="KW-0732">Signal</keyword>
<comment type="caution">
    <text evidence="3">The sequence shown here is derived from an EMBL/GenBank/DDBJ whole genome shotgun (WGS) entry which is preliminary data.</text>
</comment>
<evidence type="ECO:0000256" key="1">
    <source>
        <dbReference type="SAM" id="MobiDB-lite"/>
    </source>
</evidence>